<feature type="transmembrane region" description="Helical" evidence="1">
    <location>
        <begin position="51"/>
        <end position="73"/>
    </location>
</feature>
<feature type="transmembrane region" description="Helical" evidence="1">
    <location>
        <begin position="16"/>
        <end position="39"/>
    </location>
</feature>
<dbReference type="EMBL" id="JAKJXP020000002">
    <property type="protein sequence ID" value="KAK7757430.1"/>
    <property type="molecule type" value="Genomic_DNA"/>
</dbReference>
<name>A0AAN9YXH9_9PEZI</name>
<evidence type="ECO:0008006" key="4">
    <source>
        <dbReference type="Google" id="ProtNLM"/>
    </source>
</evidence>
<reference evidence="2 3" key="1">
    <citation type="submission" date="2024-02" db="EMBL/GenBank/DDBJ databases">
        <title>De novo assembly and annotation of 12 fungi associated with fruit tree decline syndrome in Ontario, Canada.</title>
        <authorList>
            <person name="Sulman M."/>
            <person name="Ellouze W."/>
            <person name="Ilyukhin E."/>
        </authorList>
    </citation>
    <scope>NUCLEOTIDE SEQUENCE [LARGE SCALE GENOMIC DNA]</scope>
    <source>
        <strain evidence="2 3">M11/M66-122</strain>
    </source>
</reference>
<feature type="transmembrane region" description="Helical" evidence="1">
    <location>
        <begin position="79"/>
        <end position="99"/>
    </location>
</feature>
<keyword evidence="3" id="KW-1185">Reference proteome</keyword>
<gene>
    <name evidence="2" type="ORF">SLS62_000444</name>
</gene>
<evidence type="ECO:0000313" key="2">
    <source>
        <dbReference type="EMBL" id="KAK7757430.1"/>
    </source>
</evidence>
<organism evidence="2 3">
    <name type="scientific">Diatrype stigma</name>
    <dbReference type="NCBI Taxonomy" id="117547"/>
    <lineage>
        <taxon>Eukaryota</taxon>
        <taxon>Fungi</taxon>
        <taxon>Dikarya</taxon>
        <taxon>Ascomycota</taxon>
        <taxon>Pezizomycotina</taxon>
        <taxon>Sordariomycetes</taxon>
        <taxon>Xylariomycetidae</taxon>
        <taxon>Xylariales</taxon>
        <taxon>Diatrypaceae</taxon>
        <taxon>Diatrype</taxon>
    </lineage>
</organism>
<protein>
    <recommendedName>
        <fullName evidence="4">MARVEL domain-containing protein</fullName>
    </recommendedName>
</protein>
<keyword evidence="1" id="KW-0812">Transmembrane</keyword>
<accession>A0AAN9YXH9</accession>
<dbReference type="Proteomes" id="UP001320420">
    <property type="component" value="Unassembled WGS sequence"/>
</dbReference>
<comment type="caution">
    <text evidence="2">The sequence shown here is derived from an EMBL/GenBank/DDBJ whole genome shotgun (WGS) entry which is preliminary data.</text>
</comment>
<evidence type="ECO:0000256" key="1">
    <source>
        <dbReference type="SAM" id="Phobius"/>
    </source>
</evidence>
<sequence length="144" mass="16216">MARTSGSSARIGLPPFFVISNAIVWISAVINMGILSYWIHHSRPYLSRHVIYEEVISVLTVAFFLISFVLGAYPGHVLLFNIIFSYLWLVAVVFTATDWSSPYAGPLSHTVEAFSFVAFFFLVFNILYDWHLGYRGGIRTTSAV</sequence>
<dbReference type="PANTHER" id="PTHR39608">
    <property type="entry name" value="INTEGRAL MEMBRANE PROTEIN (AFU_ORTHOLOGUE AFUA_5G08640)"/>
    <property type="match status" value="1"/>
</dbReference>
<dbReference type="AlphaFoldDB" id="A0AAN9YXH9"/>
<evidence type="ECO:0000313" key="3">
    <source>
        <dbReference type="Proteomes" id="UP001320420"/>
    </source>
</evidence>
<keyword evidence="1" id="KW-1133">Transmembrane helix</keyword>
<dbReference type="PANTHER" id="PTHR39608:SF2">
    <property type="entry name" value="MARVEL DOMAIN-CONTAINING PROTEIN"/>
    <property type="match status" value="1"/>
</dbReference>
<proteinExistence type="predicted"/>
<feature type="transmembrane region" description="Helical" evidence="1">
    <location>
        <begin position="111"/>
        <end position="128"/>
    </location>
</feature>
<keyword evidence="1" id="KW-0472">Membrane</keyword>